<feature type="domain" description="Flagellar basal body rod protein N-terminal" evidence="7">
    <location>
        <begin position="9"/>
        <end position="34"/>
    </location>
</feature>
<comment type="similarity">
    <text evidence="2">Belongs to the flagella basal body rod proteins family.</text>
</comment>
<evidence type="ECO:0000256" key="2">
    <source>
        <dbReference type="ARBA" id="ARBA00009677"/>
    </source>
</evidence>
<dbReference type="PANTHER" id="PTHR30435">
    <property type="entry name" value="FLAGELLAR PROTEIN"/>
    <property type="match status" value="1"/>
</dbReference>
<dbReference type="NCBIfam" id="TIGR01395">
    <property type="entry name" value="FlgC"/>
    <property type="match status" value="1"/>
</dbReference>
<evidence type="ECO:0000313" key="9">
    <source>
        <dbReference type="EMBL" id="STO08470.1"/>
    </source>
</evidence>
<dbReference type="Pfam" id="PF06429">
    <property type="entry name" value="Flg_bbr_C"/>
    <property type="match status" value="1"/>
</dbReference>
<evidence type="ECO:0000256" key="6">
    <source>
        <dbReference type="RuleBase" id="RU362062"/>
    </source>
</evidence>
<sequence>MGMFDSFHISATALTSQRLRMDTVSANIANAQTTRGKLVDGEWQPYTRKMTVLQEAPFQKQLAGAVKGGVQVARIVEDEAPYKLSYDPSHPDADERGYVQLPNVDLLKEMVDLMGATRSYEANIAAMNATKAMLVKAMEIGKG</sequence>
<dbReference type="Pfam" id="PF00460">
    <property type="entry name" value="Flg_bb_rod"/>
    <property type="match status" value="1"/>
</dbReference>
<dbReference type="OrthoDB" id="9794148at2"/>
<evidence type="ECO:0000259" key="8">
    <source>
        <dbReference type="Pfam" id="PF06429"/>
    </source>
</evidence>
<dbReference type="EMBL" id="UGGP01000001">
    <property type="protein sequence ID" value="STO08470.1"/>
    <property type="molecule type" value="Genomic_DNA"/>
</dbReference>
<feature type="domain" description="Flagellar basal-body/hook protein C-terminal" evidence="8">
    <location>
        <begin position="96"/>
        <end position="138"/>
    </location>
</feature>
<gene>
    <name evidence="9" type="primary">flgC</name>
    <name evidence="9" type="ORF">NCTC13163_01841</name>
</gene>
<protein>
    <recommendedName>
        <fullName evidence="3 6">Flagellar basal-body rod protein FlgC</fullName>
    </recommendedName>
</protein>
<dbReference type="AlphaFoldDB" id="A0A377FUH5"/>
<dbReference type="GO" id="GO:0071978">
    <property type="term" value="P:bacterial-type flagellum-dependent swarming motility"/>
    <property type="evidence" value="ECO:0007669"/>
    <property type="project" value="TreeGrafter"/>
</dbReference>
<evidence type="ECO:0000256" key="1">
    <source>
        <dbReference type="ARBA" id="ARBA00004117"/>
    </source>
</evidence>
<dbReference type="InterPro" id="IPR001444">
    <property type="entry name" value="Flag_bb_rod_N"/>
</dbReference>
<comment type="subunit">
    <text evidence="5 6">The basal body constitutes a major portion of the flagellar organelle and consists of four rings (L,P,S, and M) mounted on a central rod. The rod consists of about 26 subunits of FlgG in the distal portion, and FlgB, FlgC and FlgF are thought to build up the proximal portion of the rod with about 6 subunits each.</text>
</comment>
<dbReference type="PANTHER" id="PTHR30435:SF2">
    <property type="entry name" value="FLAGELLAR BASAL-BODY ROD PROTEIN FLGC"/>
    <property type="match status" value="1"/>
</dbReference>
<evidence type="ECO:0000256" key="5">
    <source>
        <dbReference type="ARBA" id="ARBA00025933"/>
    </source>
</evidence>
<dbReference type="InterPro" id="IPR010930">
    <property type="entry name" value="Flg_bb/hook_C_dom"/>
</dbReference>
<organism evidence="9 10">
    <name type="scientific">Exiguobacterium aurantiacum</name>
    <dbReference type="NCBI Taxonomy" id="33987"/>
    <lineage>
        <taxon>Bacteria</taxon>
        <taxon>Bacillati</taxon>
        <taxon>Bacillota</taxon>
        <taxon>Bacilli</taxon>
        <taxon>Bacillales</taxon>
        <taxon>Bacillales Family XII. Incertae Sedis</taxon>
        <taxon>Exiguobacterium</taxon>
    </lineage>
</organism>
<dbReference type="STRING" id="1397694.GCA_000702585_02337"/>
<accession>A0A377FUH5</accession>
<dbReference type="InterPro" id="IPR006299">
    <property type="entry name" value="FlgC"/>
</dbReference>
<dbReference type="RefSeq" id="WP_024370099.1">
    <property type="nucleotide sequence ID" value="NZ_UGGP01000001.1"/>
</dbReference>
<evidence type="ECO:0000256" key="4">
    <source>
        <dbReference type="ARBA" id="ARBA00023143"/>
    </source>
</evidence>
<keyword evidence="4 6" id="KW-0975">Bacterial flagellum</keyword>
<evidence type="ECO:0000256" key="3">
    <source>
        <dbReference type="ARBA" id="ARBA00017941"/>
    </source>
</evidence>
<dbReference type="GO" id="GO:0030694">
    <property type="term" value="C:bacterial-type flagellum basal body, rod"/>
    <property type="evidence" value="ECO:0007669"/>
    <property type="project" value="UniProtKB-UniRule"/>
</dbReference>
<evidence type="ECO:0000313" key="10">
    <source>
        <dbReference type="Proteomes" id="UP000254060"/>
    </source>
</evidence>
<dbReference type="Proteomes" id="UP000254060">
    <property type="component" value="Unassembled WGS sequence"/>
</dbReference>
<comment type="subcellular location">
    <subcellularLocation>
        <location evidence="1 6">Bacterial flagellum basal body</location>
    </subcellularLocation>
</comment>
<evidence type="ECO:0000259" key="7">
    <source>
        <dbReference type="Pfam" id="PF00460"/>
    </source>
</evidence>
<proteinExistence type="inferred from homology"/>
<reference evidence="9 10" key="1">
    <citation type="submission" date="2018-06" db="EMBL/GenBank/DDBJ databases">
        <authorList>
            <consortium name="Pathogen Informatics"/>
            <person name="Doyle S."/>
        </authorList>
    </citation>
    <scope>NUCLEOTIDE SEQUENCE [LARGE SCALE GENOMIC DNA]</scope>
    <source>
        <strain evidence="9 10">NCTC13163</strain>
    </source>
</reference>
<name>A0A377FUH5_9BACL</name>